<reference evidence="1" key="1">
    <citation type="journal article" date="2019" name="bioRxiv">
        <title>The Genome of the Zebra Mussel, Dreissena polymorpha: A Resource for Invasive Species Research.</title>
        <authorList>
            <person name="McCartney M.A."/>
            <person name="Auch B."/>
            <person name="Kono T."/>
            <person name="Mallez S."/>
            <person name="Zhang Y."/>
            <person name="Obille A."/>
            <person name="Becker A."/>
            <person name="Abrahante J.E."/>
            <person name="Garbe J."/>
            <person name="Badalamenti J.P."/>
            <person name="Herman A."/>
            <person name="Mangelson H."/>
            <person name="Liachko I."/>
            <person name="Sullivan S."/>
            <person name="Sone E.D."/>
            <person name="Koren S."/>
            <person name="Silverstein K.A.T."/>
            <person name="Beckman K.B."/>
            <person name="Gohl D.M."/>
        </authorList>
    </citation>
    <scope>NUCLEOTIDE SEQUENCE</scope>
    <source>
        <strain evidence="1">Duluth1</strain>
        <tissue evidence="1">Whole animal</tissue>
    </source>
</reference>
<dbReference type="EMBL" id="JAIWYP010000004">
    <property type="protein sequence ID" value="KAH3834298.1"/>
    <property type="molecule type" value="Genomic_DNA"/>
</dbReference>
<evidence type="ECO:0000313" key="1">
    <source>
        <dbReference type="EMBL" id="KAH3834298.1"/>
    </source>
</evidence>
<sequence length="80" mass="9111">MLYRIVNKLVDFDANKYLTPRKKMPRHPHGSGFLPVTPTSDALKYSFFSRSIPLWNNLQAFVAETPSLASFKSGLFSLTF</sequence>
<name>A0A9D4QK10_DREPO</name>
<dbReference type="Proteomes" id="UP000828390">
    <property type="component" value="Unassembled WGS sequence"/>
</dbReference>
<organism evidence="1 2">
    <name type="scientific">Dreissena polymorpha</name>
    <name type="common">Zebra mussel</name>
    <name type="synonym">Mytilus polymorpha</name>
    <dbReference type="NCBI Taxonomy" id="45954"/>
    <lineage>
        <taxon>Eukaryota</taxon>
        <taxon>Metazoa</taxon>
        <taxon>Spiralia</taxon>
        <taxon>Lophotrochozoa</taxon>
        <taxon>Mollusca</taxon>
        <taxon>Bivalvia</taxon>
        <taxon>Autobranchia</taxon>
        <taxon>Heteroconchia</taxon>
        <taxon>Euheterodonta</taxon>
        <taxon>Imparidentia</taxon>
        <taxon>Neoheterodontei</taxon>
        <taxon>Myida</taxon>
        <taxon>Dreissenoidea</taxon>
        <taxon>Dreissenidae</taxon>
        <taxon>Dreissena</taxon>
    </lineage>
</organism>
<proteinExistence type="predicted"/>
<keyword evidence="2" id="KW-1185">Reference proteome</keyword>
<evidence type="ECO:0000313" key="2">
    <source>
        <dbReference type="Proteomes" id="UP000828390"/>
    </source>
</evidence>
<protein>
    <submittedName>
        <fullName evidence="1">Uncharacterized protein</fullName>
    </submittedName>
</protein>
<accession>A0A9D4QK10</accession>
<dbReference type="AlphaFoldDB" id="A0A9D4QK10"/>
<gene>
    <name evidence="1" type="ORF">DPMN_107618</name>
</gene>
<reference evidence="1" key="2">
    <citation type="submission" date="2020-11" db="EMBL/GenBank/DDBJ databases">
        <authorList>
            <person name="McCartney M.A."/>
            <person name="Auch B."/>
            <person name="Kono T."/>
            <person name="Mallez S."/>
            <person name="Becker A."/>
            <person name="Gohl D.M."/>
            <person name="Silverstein K.A.T."/>
            <person name="Koren S."/>
            <person name="Bechman K.B."/>
            <person name="Herman A."/>
            <person name="Abrahante J.E."/>
            <person name="Garbe J."/>
        </authorList>
    </citation>
    <scope>NUCLEOTIDE SEQUENCE</scope>
    <source>
        <strain evidence="1">Duluth1</strain>
        <tissue evidence="1">Whole animal</tissue>
    </source>
</reference>
<comment type="caution">
    <text evidence="1">The sequence shown here is derived from an EMBL/GenBank/DDBJ whole genome shotgun (WGS) entry which is preliminary data.</text>
</comment>